<dbReference type="RefSeq" id="WP_072853643.1">
    <property type="nucleotide sequence ID" value="NZ_FQVI01000021.1"/>
</dbReference>
<keyword evidence="11" id="KW-1185">Reference proteome</keyword>
<sequence>MKYDKKLSFVIPCYYSELSVGHVVEGIFQAFPADDYNYEIILVNDGSKDNTFSVIQELAHKHPQIIAANLSRNFGQDAALMAGYSLCTGDYIISLDDDGQNPPMEAHKLLEKIQEGYDVVFGKYHVKKHSRFKNWGSRLNDRMATCLLNKPKELTLCSYFIMTHFVVDQILKYDSGFPYIWGLILRSTDKIANVYIDHKEREFGTTTFTLGKLVMLWLNGFTSFSIKPLRLASIAGGVFSCLGFLGALYIVISQFFHPEPIVGWASLMCVLLVIGGLLMIMLGLLGEYIGRVFLSINKAPLFIIRDLYRNPEENKNEN</sequence>
<dbReference type="InterPro" id="IPR050256">
    <property type="entry name" value="Glycosyltransferase_2"/>
</dbReference>
<evidence type="ECO:0000256" key="5">
    <source>
        <dbReference type="ARBA" id="ARBA00022985"/>
    </source>
</evidence>
<feature type="transmembrane region" description="Helical" evidence="8">
    <location>
        <begin position="231"/>
        <end position="252"/>
    </location>
</feature>
<evidence type="ECO:0000256" key="7">
    <source>
        <dbReference type="ARBA" id="ARBA00023136"/>
    </source>
</evidence>
<keyword evidence="6 8" id="KW-1133">Transmembrane helix</keyword>
<dbReference type="STRING" id="1122155.SAMN02745158_03258"/>
<dbReference type="AlphaFoldDB" id="A0A1M5AMU5"/>
<dbReference type="Proteomes" id="UP000184245">
    <property type="component" value="Unassembled WGS sequence"/>
</dbReference>
<evidence type="ECO:0000313" key="11">
    <source>
        <dbReference type="Proteomes" id="UP000184245"/>
    </source>
</evidence>
<evidence type="ECO:0000256" key="1">
    <source>
        <dbReference type="ARBA" id="ARBA00022475"/>
    </source>
</evidence>
<dbReference type="SUPFAM" id="SSF53448">
    <property type="entry name" value="Nucleotide-diphospho-sugar transferases"/>
    <property type="match status" value="1"/>
</dbReference>
<keyword evidence="1" id="KW-1003">Cell membrane</keyword>
<dbReference type="GO" id="GO:0005886">
    <property type="term" value="C:plasma membrane"/>
    <property type="evidence" value="ECO:0007669"/>
    <property type="project" value="TreeGrafter"/>
</dbReference>
<evidence type="ECO:0000256" key="8">
    <source>
        <dbReference type="SAM" id="Phobius"/>
    </source>
</evidence>
<dbReference type="GO" id="GO:0099621">
    <property type="term" value="F:undecaprenyl-phosphate 4-deoxy-4-formamido-L-arabinose transferase activity"/>
    <property type="evidence" value="ECO:0007669"/>
    <property type="project" value="TreeGrafter"/>
</dbReference>
<accession>A0A1M5AMU5</accession>
<keyword evidence="5" id="KW-0448">Lipopolysaccharide biosynthesis</keyword>
<evidence type="ECO:0000256" key="3">
    <source>
        <dbReference type="ARBA" id="ARBA00022679"/>
    </source>
</evidence>
<proteinExistence type="predicted"/>
<feature type="domain" description="Glycosyltransferase 2-like" evidence="9">
    <location>
        <begin position="8"/>
        <end position="147"/>
    </location>
</feature>
<name>A0A1M5AMU5_9CLOT</name>
<gene>
    <name evidence="10" type="ORF">SAMN02745158_03258</name>
</gene>
<dbReference type="GO" id="GO:0009103">
    <property type="term" value="P:lipopolysaccharide biosynthetic process"/>
    <property type="evidence" value="ECO:0007669"/>
    <property type="project" value="UniProtKB-KW"/>
</dbReference>
<keyword evidence="2" id="KW-0328">Glycosyltransferase</keyword>
<dbReference type="InterPro" id="IPR029044">
    <property type="entry name" value="Nucleotide-diphossugar_trans"/>
</dbReference>
<protein>
    <submittedName>
        <fullName evidence="10">Undecaprenyl-phosphate 4-deoxy-4-formamido-L-arabinose transferase</fullName>
    </submittedName>
</protein>
<dbReference type="EMBL" id="FQVI01000021">
    <property type="protein sequence ID" value="SHF31464.1"/>
    <property type="molecule type" value="Genomic_DNA"/>
</dbReference>
<keyword evidence="7 8" id="KW-0472">Membrane</keyword>
<reference evidence="10 11" key="1">
    <citation type="submission" date="2016-11" db="EMBL/GenBank/DDBJ databases">
        <authorList>
            <person name="Jaros S."/>
            <person name="Januszkiewicz K."/>
            <person name="Wedrychowicz H."/>
        </authorList>
    </citation>
    <scope>NUCLEOTIDE SEQUENCE [LARGE SCALE GENOMIC DNA]</scope>
    <source>
        <strain evidence="10 11">DSM 17459</strain>
    </source>
</reference>
<organism evidence="10 11">
    <name type="scientific">Lactonifactor longoviformis DSM 17459</name>
    <dbReference type="NCBI Taxonomy" id="1122155"/>
    <lineage>
        <taxon>Bacteria</taxon>
        <taxon>Bacillati</taxon>
        <taxon>Bacillota</taxon>
        <taxon>Clostridia</taxon>
        <taxon>Eubacteriales</taxon>
        <taxon>Clostridiaceae</taxon>
        <taxon>Lactonifactor</taxon>
    </lineage>
</organism>
<evidence type="ECO:0000256" key="6">
    <source>
        <dbReference type="ARBA" id="ARBA00022989"/>
    </source>
</evidence>
<evidence type="ECO:0000259" key="9">
    <source>
        <dbReference type="Pfam" id="PF00535"/>
    </source>
</evidence>
<evidence type="ECO:0000256" key="4">
    <source>
        <dbReference type="ARBA" id="ARBA00022692"/>
    </source>
</evidence>
<dbReference type="CDD" id="cd04187">
    <property type="entry name" value="DPM1_like_bac"/>
    <property type="match status" value="1"/>
</dbReference>
<dbReference type="InterPro" id="IPR001173">
    <property type="entry name" value="Glyco_trans_2-like"/>
</dbReference>
<dbReference type="Gene3D" id="3.90.550.10">
    <property type="entry name" value="Spore Coat Polysaccharide Biosynthesis Protein SpsA, Chain A"/>
    <property type="match status" value="1"/>
</dbReference>
<dbReference type="PANTHER" id="PTHR48090">
    <property type="entry name" value="UNDECAPRENYL-PHOSPHATE 4-DEOXY-4-FORMAMIDO-L-ARABINOSE TRANSFERASE-RELATED"/>
    <property type="match status" value="1"/>
</dbReference>
<feature type="transmembrane region" description="Helical" evidence="8">
    <location>
        <begin position="264"/>
        <end position="285"/>
    </location>
</feature>
<evidence type="ECO:0000256" key="2">
    <source>
        <dbReference type="ARBA" id="ARBA00022676"/>
    </source>
</evidence>
<keyword evidence="4 8" id="KW-0812">Transmembrane</keyword>
<evidence type="ECO:0000313" key="10">
    <source>
        <dbReference type="EMBL" id="SHF31464.1"/>
    </source>
</evidence>
<keyword evidence="3 10" id="KW-0808">Transferase</keyword>
<dbReference type="OrthoDB" id="9807778at2"/>
<dbReference type="Pfam" id="PF00535">
    <property type="entry name" value="Glycos_transf_2"/>
    <property type="match status" value="1"/>
</dbReference>
<dbReference type="PANTHER" id="PTHR48090:SF3">
    <property type="entry name" value="UNDECAPRENYL-PHOSPHATE 4-DEOXY-4-FORMAMIDO-L-ARABINOSE TRANSFERASE"/>
    <property type="match status" value="1"/>
</dbReference>